<organism evidence="1 2">
    <name type="scientific">Dentiscutata heterogama</name>
    <dbReference type="NCBI Taxonomy" id="1316150"/>
    <lineage>
        <taxon>Eukaryota</taxon>
        <taxon>Fungi</taxon>
        <taxon>Fungi incertae sedis</taxon>
        <taxon>Mucoromycota</taxon>
        <taxon>Glomeromycotina</taxon>
        <taxon>Glomeromycetes</taxon>
        <taxon>Diversisporales</taxon>
        <taxon>Gigasporaceae</taxon>
        <taxon>Dentiscutata</taxon>
    </lineage>
</organism>
<evidence type="ECO:0000313" key="1">
    <source>
        <dbReference type="EMBL" id="CAG8671562.1"/>
    </source>
</evidence>
<dbReference type="EMBL" id="CAJVPU010019420">
    <property type="protein sequence ID" value="CAG8671562.1"/>
    <property type="molecule type" value="Genomic_DNA"/>
</dbReference>
<dbReference type="Proteomes" id="UP000789702">
    <property type="component" value="Unassembled WGS sequence"/>
</dbReference>
<proteinExistence type="predicted"/>
<comment type="caution">
    <text evidence="1">The sequence shown here is derived from an EMBL/GenBank/DDBJ whole genome shotgun (WGS) entry which is preliminary data.</text>
</comment>
<feature type="non-terminal residue" evidence="1">
    <location>
        <position position="1"/>
    </location>
</feature>
<gene>
    <name evidence="1" type="ORF">DHETER_LOCUS10207</name>
</gene>
<keyword evidence="2" id="KW-1185">Reference proteome</keyword>
<feature type="non-terminal residue" evidence="1">
    <location>
        <position position="104"/>
    </location>
</feature>
<evidence type="ECO:0000313" key="2">
    <source>
        <dbReference type="Proteomes" id="UP000789702"/>
    </source>
</evidence>
<accession>A0ACA9NRL4</accession>
<protein>
    <submittedName>
        <fullName evidence="1">4478_t:CDS:1</fullName>
    </submittedName>
</protein>
<name>A0ACA9NRL4_9GLOM</name>
<reference evidence="1" key="1">
    <citation type="submission" date="2021-06" db="EMBL/GenBank/DDBJ databases">
        <authorList>
            <person name="Kallberg Y."/>
            <person name="Tangrot J."/>
            <person name="Rosling A."/>
        </authorList>
    </citation>
    <scope>NUCLEOTIDE SEQUENCE</scope>
    <source>
        <strain evidence="1">IL203A</strain>
    </source>
</reference>
<sequence length="104" mass="12002">LNWIRKNSPNHDDEEQVKFAIRNSLMTMFLRTSQSIKYLDIVGYLDHNMINRISMSRITSLELSHTELNHDGIRALKKLITCSTTLSSLILFRFTGLGFTEDLA</sequence>